<evidence type="ECO:0000256" key="1">
    <source>
        <dbReference type="ARBA" id="ARBA00004635"/>
    </source>
</evidence>
<proteinExistence type="inferred from homology"/>
<evidence type="ECO:0000256" key="3">
    <source>
        <dbReference type="ARBA" id="ARBA00022544"/>
    </source>
</evidence>
<feature type="domain" description="Spore germination GerAC-like C-terminal" evidence="8">
    <location>
        <begin position="125"/>
        <end position="161"/>
    </location>
</feature>
<accession>A0A0L6JTE8</accession>
<evidence type="ECO:0000256" key="4">
    <source>
        <dbReference type="ARBA" id="ARBA00022729"/>
    </source>
</evidence>
<dbReference type="InterPro" id="IPR046953">
    <property type="entry name" value="Spore_GerAC-like_C"/>
</dbReference>
<dbReference type="InterPro" id="IPR008844">
    <property type="entry name" value="Spore_GerAC-like"/>
</dbReference>
<evidence type="ECO:0000259" key="9">
    <source>
        <dbReference type="Pfam" id="PF25198"/>
    </source>
</evidence>
<dbReference type="Pfam" id="PF05504">
    <property type="entry name" value="Spore_GerAC"/>
    <property type="match status" value="1"/>
</dbReference>
<dbReference type="Pfam" id="PF25198">
    <property type="entry name" value="Spore_GerAC_N"/>
    <property type="match status" value="1"/>
</dbReference>
<gene>
    <name evidence="10" type="ORF">Bccel_4229</name>
</gene>
<dbReference type="STRING" id="398512.Bccel_4229"/>
<reference evidence="11" key="1">
    <citation type="submission" date="2015-07" db="EMBL/GenBank/DDBJ databases">
        <title>Near-Complete Genome Sequence of the Cellulolytic Bacterium Bacteroides (Pseudobacteroides) cellulosolvens ATCC 35603.</title>
        <authorList>
            <person name="Dassa B."/>
            <person name="Utturkar S.M."/>
            <person name="Klingeman D.M."/>
            <person name="Hurt R.A."/>
            <person name="Keller M."/>
            <person name="Xu J."/>
            <person name="Reddy Y.H.K."/>
            <person name="Borovok I."/>
            <person name="Grinberg I.R."/>
            <person name="Lamed R."/>
            <person name="Zhivin O."/>
            <person name="Bayer E.A."/>
            <person name="Brown S.D."/>
        </authorList>
    </citation>
    <scope>NUCLEOTIDE SEQUENCE [LARGE SCALE GENOMIC DNA]</scope>
    <source>
        <strain evidence="11">DSM 2933</strain>
    </source>
</reference>
<dbReference type="GO" id="GO:0009847">
    <property type="term" value="P:spore germination"/>
    <property type="evidence" value="ECO:0007669"/>
    <property type="project" value="InterPro"/>
</dbReference>
<comment type="subcellular location">
    <subcellularLocation>
        <location evidence="1">Membrane</location>
        <topology evidence="1">Lipid-anchor</topology>
    </subcellularLocation>
</comment>
<comment type="similarity">
    <text evidence="2">Belongs to the GerABKC lipoprotein family.</text>
</comment>
<dbReference type="OrthoDB" id="9816067at2"/>
<evidence type="ECO:0000256" key="7">
    <source>
        <dbReference type="ARBA" id="ARBA00023288"/>
    </source>
</evidence>
<dbReference type="PANTHER" id="PTHR35789:SF1">
    <property type="entry name" value="SPORE GERMINATION PROTEIN B3"/>
    <property type="match status" value="1"/>
</dbReference>
<keyword evidence="4" id="KW-0732">Signal</keyword>
<evidence type="ECO:0000256" key="5">
    <source>
        <dbReference type="ARBA" id="ARBA00023136"/>
    </source>
</evidence>
<sequence>MGHNDVVIIGEALAKEGIIPVVDYFMHNPELRMKAAVVIAKGDAKDYIISKIGMENPSGVSFVLLEGYRQITVETVQSRMLEISSALKSEYGNPMISEVKIKKDSMLSESDKQTDEKYNETIALEGTAVFKKDKMVGSLTPEESRGIAWILNQTQNTVSFIHCFVPMVFFLEWK</sequence>
<keyword evidence="7" id="KW-0449">Lipoprotein</keyword>
<keyword evidence="5" id="KW-0472">Membrane</keyword>
<evidence type="ECO:0000313" key="10">
    <source>
        <dbReference type="EMBL" id="KNY28955.1"/>
    </source>
</evidence>
<dbReference type="EMBL" id="LGTC01000001">
    <property type="protein sequence ID" value="KNY28955.1"/>
    <property type="molecule type" value="Genomic_DNA"/>
</dbReference>
<dbReference type="RefSeq" id="WP_036937440.1">
    <property type="nucleotide sequence ID" value="NZ_JQKC01000005.1"/>
</dbReference>
<protein>
    <submittedName>
        <fullName evidence="10">Spore germination B3 GerAC family protein</fullName>
    </submittedName>
</protein>
<evidence type="ECO:0000256" key="2">
    <source>
        <dbReference type="ARBA" id="ARBA00007886"/>
    </source>
</evidence>
<keyword evidence="6" id="KW-0564">Palmitate</keyword>
<dbReference type="AlphaFoldDB" id="A0A0L6JTE8"/>
<dbReference type="PANTHER" id="PTHR35789">
    <property type="entry name" value="SPORE GERMINATION PROTEIN B3"/>
    <property type="match status" value="1"/>
</dbReference>
<evidence type="ECO:0000256" key="6">
    <source>
        <dbReference type="ARBA" id="ARBA00023139"/>
    </source>
</evidence>
<keyword evidence="3" id="KW-0309">Germination</keyword>
<evidence type="ECO:0000259" key="8">
    <source>
        <dbReference type="Pfam" id="PF05504"/>
    </source>
</evidence>
<name>A0A0L6JTE8_9FIRM</name>
<keyword evidence="11" id="KW-1185">Reference proteome</keyword>
<comment type="caution">
    <text evidence="10">The sequence shown here is derived from an EMBL/GenBank/DDBJ whole genome shotgun (WGS) entry which is preliminary data.</text>
</comment>
<evidence type="ECO:0000313" key="11">
    <source>
        <dbReference type="Proteomes" id="UP000036923"/>
    </source>
</evidence>
<feature type="domain" description="Spore germination protein N-terminal" evidence="9">
    <location>
        <begin position="2"/>
        <end position="101"/>
    </location>
</feature>
<dbReference type="GO" id="GO:0016020">
    <property type="term" value="C:membrane"/>
    <property type="evidence" value="ECO:0007669"/>
    <property type="project" value="UniProtKB-SubCell"/>
</dbReference>
<dbReference type="PATRIC" id="fig|398512.5.peg.4426"/>
<dbReference type="Proteomes" id="UP000036923">
    <property type="component" value="Unassembled WGS sequence"/>
</dbReference>
<organism evidence="10 11">
    <name type="scientific">Pseudobacteroides cellulosolvens ATCC 35603 = DSM 2933</name>
    <dbReference type="NCBI Taxonomy" id="398512"/>
    <lineage>
        <taxon>Bacteria</taxon>
        <taxon>Bacillati</taxon>
        <taxon>Bacillota</taxon>
        <taxon>Clostridia</taxon>
        <taxon>Eubacteriales</taxon>
        <taxon>Oscillospiraceae</taxon>
        <taxon>Pseudobacteroides</taxon>
    </lineage>
</organism>
<dbReference type="InterPro" id="IPR057336">
    <property type="entry name" value="GerAC_N"/>
</dbReference>